<accession>A0A0N8IBQ7</accession>
<evidence type="ECO:0000256" key="1">
    <source>
        <dbReference type="SAM" id="Phobius"/>
    </source>
</evidence>
<keyword evidence="1" id="KW-0472">Membrane</keyword>
<dbReference type="GO" id="GO:0005886">
    <property type="term" value="C:plasma membrane"/>
    <property type="evidence" value="ECO:0007669"/>
    <property type="project" value="TreeGrafter"/>
</dbReference>
<feature type="transmembrane region" description="Helical" evidence="1">
    <location>
        <begin position="6"/>
        <end position="39"/>
    </location>
</feature>
<dbReference type="InterPro" id="IPR007401">
    <property type="entry name" value="DUF454"/>
</dbReference>
<sequence>MGRFFFIALGWGAVGLGLLGILLPVVPTTPFLLVAAFAFGKSSPRARKWLIEHAHFGPTIRDWEERGAISRRAKLLATSMMALVIAFSVWKGLPLWVLTLQGVLIAAGAAFVLTRPD</sequence>
<dbReference type="Proteomes" id="UP000050471">
    <property type="component" value="Unassembled WGS sequence"/>
</dbReference>
<dbReference type="PANTHER" id="PTHR35813">
    <property type="entry name" value="INNER MEMBRANE PROTEIN YBAN"/>
    <property type="match status" value="1"/>
</dbReference>
<organism evidence="2 3">
    <name type="scientific">Aliiroseovarius crassostreae</name>
    <dbReference type="NCBI Taxonomy" id="154981"/>
    <lineage>
        <taxon>Bacteria</taxon>
        <taxon>Pseudomonadati</taxon>
        <taxon>Pseudomonadota</taxon>
        <taxon>Alphaproteobacteria</taxon>
        <taxon>Rhodobacterales</taxon>
        <taxon>Paracoccaceae</taxon>
        <taxon>Aliiroseovarius</taxon>
    </lineage>
</organism>
<reference evidence="2 3" key="1">
    <citation type="submission" date="2015-09" db="EMBL/GenBank/DDBJ databases">
        <title>Draft genome sequence of Aliiroseovarius crassostreae CV919-312TSm, the causative agent of Roseovarius Oyster Disease (formerly Juvenile Oyster Disease).</title>
        <authorList>
            <person name="Kessner L."/>
            <person name="Spinard E."/>
            <person name="Nelson D."/>
        </authorList>
    </citation>
    <scope>NUCLEOTIDE SEQUENCE [LARGE SCALE GENOMIC DNA]</scope>
    <source>
        <strain evidence="2 3">CV919-312</strain>
    </source>
</reference>
<protein>
    <recommendedName>
        <fullName evidence="4">DUF454 domain-containing protein</fullName>
    </recommendedName>
</protein>
<dbReference type="AlphaFoldDB" id="A0A0N8IBQ7"/>
<dbReference type="PIRSF" id="PIRSF016789">
    <property type="entry name" value="DUF454"/>
    <property type="match status" value="1"/>
</dbReference>
<name>A0A0N8IBQ7_9RHOB</name>
<dbReference type="STRING" id="154981.AKJ29_11250"/>
<evidence type="ECO:0008006" key="4">
    <source>
        <dbReference type="Google" id="ProtNLM"/>
    </source>
</evidence>
<gene>
    <name evidence="2" type="ORF">AKJ29_11250</name>
</gene>
<keyword evidence="1" id="KW-1133">Transmembrane helix</keyword>
<keyword evidence="1" id="KW-0812">Transmembrane</keyword>
<dbReference type="PANTHER" id="PTHR35813:SF1">
    <property type="entry name" value="INNER MEMBRANE PROTEIN YBAN"/>
    <property type="match status" value="1"/>
</dbReference>
<evidence type="ECO:0000313" key="3">
    <source>
        <dbReference type="Proteomes" id="UP000050471"/>
    </source>
</evidence>
<dbReference type="EMBL" id="LKBA01000006">
    <property type="protein sequence ID" value="KPN63779.1"/>
    <property type="molecule type" value="Genomic_DNA"/>
</dbReference>
<dbReference type="OrthoDB" id="9816293at2"/>
<dbReference type="Pfam" id="PF04304">
    <property type="entry name" value="DUF454"/>
    <property type="match status" value="1"/>
</dbReference>
<evidence type="ECO:0000313" key="2">
    <source>
        <dbReference type="EMBL" id="KPN63779.1"/>
    </source>
</evidence>
<keyword evidence="3" id="KW-1185">Reference proteome</keyword>
<feature type="transmembrane region" description="Helical" evidence="1">
    <location>
        <begin position="96"/>
        <end position="114"/>
    </location>
</feature>
<proteinExistence type="predicted"/>
<comment type="caution">
    <text evidence="2">The sequence shown here is derived from an EMBL/GenBank/DDBJ whole genome shotgun (WGS) entry which is preliminary data.</text>
</comment>